<gene>
    <name evidence="1" type="ORF">Vadar_007786</name>
</gene>
<dbReference type="Proteomes" id="UP000828048">
    <property type="component" value="Chromosome 8"/>
</dbReference>
<keyword evidence="2" id="KW-1185">Reference proteome</keyword>
<reference evidence="1 2" key="1">
    <citation type="journal article" date="2021" name="Hortic Res">
        <title>High-quality reference genome and annotation aids understanding of berry development for evergreen blueberry (Vaccinium darrowii).</title>
        <authorList>
            <person name="Yu J."/>
            <person name="Hulse-Kemp A.M."/>
            <person name="Babiker E."/>
            <person name="Staton M."/>
        </authorList>
    </citation>
    <scope>NUCLEOTIDE SEQUENCE [LARGE SCALE GENOMIC DNA]</scope>
    <source>
        <strain evidence="2">cv. NJ 8807/NJ 8810</strain>
        <tissue evidence="1">Young leaf</tissue>
    </source>
</reference>
<protein>
    <submittedName>
        <fullName evidence="1">Uncharacterized protein</fullName>
    </submittedName>
</protein>
<evidence type="ECO:0000313" key="2">
    <source>
        <dbReference type="Proteomes" id="UP000828048"/>
    </source>
</evidence>
<dbReference type="EMBL" id="CM037158">
    <property type="protein sequence ID" value="KAH7851146.1"/>
    <property type="molecule type" value="Genomic_DNA"/>
</dbReference>
<name>A0ACB7YCQ4_9ERIC</name>
<sequence>MHAVCNHLKSYSHLLLTRKTHDANDIIYLDEVIVMLFDLAQDNKKQNGNSYGNVYERRRPAMWNPQQSNASLVPCRLRLYFDNSVACH</sequence>
<proteinExistence type="predicted"/>
<evidence type="ECO:0000313" key="1">
    <source>
        <dbReference type="EMBL" id="KAH7851146.1"/>
    </source>
</evidence>
<comment type="caution">
    <text evidence="1">The sequence shown here is derived from an EMBL/GenBank/DDBJ whole genome shotgun (WGS) entry which is preliminary data.</text>
</comment>
<accession>A0ACB7YCQ4</accession>
<organism evidence="1 2">
    <name type="scientific">Vaccinium darrowii</name>
    <dbReference type="NCBI Taxonomy" id="229202"/>
    <lineage>
        <taxon>Eukaryota</taxon>
        <taxon>Viridiplantae</taxon>
        <taxon>Streptophyta</taxon>
        <taxon>Embryophyta</taxon>
        <taxon>Tracheophyta</taxon>
        <taxon>Spermatophyta</taxon>
        <taxon>Magnoliopsida</taxon>
        <taxon>eudicotyledons</taxon>
        <taxon>Gunneridae</taxon>
        <taxon>Pentapetalae</taxon>
        <taxon>asterids</taxon>
        <taxon>Ericales</taxon>
        <taxon>Ericaceae</taxon>
        <taxon>Vaccinioideae</taxon>
        <taxon>Vaccinieae</taxon>
        <taxon>Vaccinium</taxon>
    </lineage>
</organism>